<dbReference type="EMBL" id="JACOOH010000006">
    <property type="protein sequence ID" value="MBC5622259.1"/>
    <property type="molecule type" value="Genomic_DNA"/>
</dbReference>
<dbReference type="EC" id="2.7.1.130" evidence="3 13"/>
<evidence type="ECO:0000256" key="1">
    <source>
        <dbReference type="ARBA" id="ARBA00002274"/>
    </source>
</evidence>
<comment type="pathway">
    <text evidence="2 13">Glycolipid biosynthesis; lipid IV(A) biosynthesis; lipid IV(A) from (3R)-3-hydroxytetradecanoyl-[acyl-carrier-protein] and UDP-N-acetyl-alpha-D-glucosamine: step 6/6.</text>
</comment>
<dbReference type="GO" id="GO:0009029">
    <property type="term" value="F:lipid-A 4'-kinase activity"/>
    <property type="evidence" value="ECO:0007669"/>
    <property type="project" value="UniProtKB-EC"/>
</dbReference>
<evidence type="ECO:0000256" key="7">
    <source>
        <dbReference type="ARBA" id="ARBA00022679"/>
    </source>
</evidence>
<sequence>MVLKYLTLWPLSVLYGLGVSVRNRLFNLGILESHEFDIPIICVGNITVGGTGKTPHTEALINVLKNDYRVACLSRGYKRKTSGFVLATETSTASEIGDEPMQIKNKFPDITVAVDANRVRGIKKLMQLPEKPDVIVLDDGFQHRYVKADINILLIDYNRPIYEDHLLPLGRLREKASAKDRANYVIVTKCPPNISPIEKRIILKHLNLMAYQQLLFTTMKYGDITPLDKTSRCSVTPDSAILCVTGIAQPAPYIEYLEKLTKQIHQIAFPDHHNYRDGDIHRIIQEYDKISNPNKYIFTTEKDAVRLALSNIPDEIRQRIFYVPIEPEFLTSQDQLIKNIYNYVRQDKRK</sequence>
<keyword evidence="7 13" id="KW-0808">Transferase</keyword>
<comment type="caution">
    <text evidence="14">The sequence shown here is derived from an EMBL/GenBank/DDBJ whole genome shotgun (WGS) entry which is preliminary data.</text>
</comment>
<keyword evidence="8 13" id="KW-0547">Nucleotide-binding</keyword>
<evidence type="ECO:0000256" key="13">
    <source>
        <dbReference type="HAMAP-Rule" id="MF_00409"/>
    </source>
</evidence>
<evidence type="ECO:0000256" key="10">
    <source>
        <dbReference type="ARBA" id="ARBA00022840"/>
    </source>
</evidence>
<evidence type="ECO:0000256" key="8">
    <source>
        <dbReference type="ARBA" id="ARBA00022741"/>
    </source>
</evidence>
<accession>A0ABR7D2X5</accession>
<evidence type="ECO:0000313" key="14">
    <source>
        <dbReference type="EMBL" id="MBC5622259.1"/>
    </source>
</evidence>
<dbReference type="NCBIfam" id="TIGR00682">
    <property type="entry name" value="lpxK"/>
    <property type="match status" value="1"/>
</dbReference>
<evidence type="ECO:0000256" key="2">
    <source>
        <dbReference type="ARBA" id="ARBA00004870"/>
    </source>
</evidence>
<keyword evidence="15" id="KW-1185">Reference proteome</keyword>
<evidence type="ECO:0000256" key="12">
    <source>
        <dbReference type="ARBA" id="ARBA00029757"/>
    </source>
</evidence>
<proteinExistence type="inferred from homology"/>
<dbReference type="PANTHER" id="PTHR42724:SF1">
    <property type="entry name" value="TETRAACYLDISACCHARIDE 4'-KINASE, MITOCHONDRIAL-RELATED"/>
    <property type="match status" value="1"/>
</dbReference>
<dbReference type="RefSeq" id="WP_186976862.1">
    <property type="nucleotide sequence ID" value="NZ_JACOOH010000006.1"/>
</dbReference>
<keyword evidence="10 13" id="KW-0067">ATP-binding</keyword>
<evidence type="ECO:0000256" key="3">
    <source>
        <dbReference type="ARBA" id="ARBA00012071"/>
    </source>
</evidence>
<evidence type="ECO:0000256" key="9">
    <source>
        <dbReference type="ARBA" id="ARBA00022777"/>
    </source>
</evidence>
<keyword evidence="11 13" id="KW-0443">Lipid metabolism</keyword>
<keyword evidence="5 13" id="KW-0444">Lipid biosynthesis</keyword>
<evidence type="ECO:0000256" key="4">
    <source>
        <dbReference type="ARBA" id="ARBA00016436"/>
    </source>
</evidence>
<dbReference type="SUPFAM" id="SSF52540">
    <property type="entry name" value="P-loop containing nucleoside triphosphate hydrolases"/>
    <property type="match status" value="1"/>
</dbReference>
<evidence type="ECO:0000256" key="5">
    <source>
        <dbReference type="ARBA" id="ARBA00022516"/>
    </source>
</evidence>
<protein>
    <recommendedName>
        <fullName evidence="4 13">Tetraacyldisaccharide 4'-kinase</fullName>
        <ecNumber evidence="3 13">2.7.1.130</ecNumber>
    </recommendedName>
    <alternativeName>
        <fullName evidence="12 13">Lipid A 4'-kinase</fullName>
    </alternativeName>
</protein>
<name>A0ABR7D2X5_9BACT</name>
<dbReference type="InterPro" id="IPR003758">
    <property type="entry name" value="LpxK"/>
</dbReference>
<reference evidence="14 15" key="1">
    <citation type="submission" date="2020-08" db="EMBL/GenBank/DDBJ databases">
        <title>Genome public.</title>
        <authorList>
            <person name="Liu C."/>
            <person name="Sun Q."/>
        </authorList>
    </citation>
    <scope>NUCLEOTIDE SEQUENCE [LARGE SCALE GENOMIC DNA]</scope>
    <source>
        <strain evidence="14 15">NSJ-56</strain>
    </source>
</reference>
<comment type="function">
    <text evidence="1 13">Transfers the gamma-phosphate of ATP to the 4'-position of a tetraacyldisaccharide 1-phosphate intermediate (termed DS-1-P) to form tetraacyldisaccharide 1,4'-bis-phosphate (lipid IVA).</text>
</comment>
<feature type="binding site" evidence="13">
    <location>
        <begin position="47"/>
        <end position="54"/>
    </location>
    <ligand>
        <name>ATP</name>
        <dbReference type="ChEBI" id="CHEBI:30616"/>
    </ligand>
</feature>
<evidence type="ECO:0000256" key="6">
    <source>
        <dbReference type="ARBA" id="ARBA00022556"/>
    </source>
</evidence>
<keyword evidence="9 13" id="KW-0418">Kinase</keyword>
<dbReference type="InterPro" id="IPR027417">
    <property type="entry name" value="P-loop_NTPase"/>
</dbReference>
<organism evidence="14 15">
    <name type="scientific">Butyricimonas hominis</name>
    <dbReference type="NCBI Taxonomy" id="2763032"/>
    <lineage>
        <taxon>Bacteria</taxon>
        <taxon>Pseudomonadati</taxon>
        <taxon>Bacteroidota</taxon>
        <taxon>Bacteroidia</taxon>
        <taxon>Bacteroidales</taxon>
        <taxon>Odoribacteraceae</taxon>
        <taxon>Butyricimonas</taxon>
    </lineage>
</organism>
<evidence type="ECO:0000256" key="11">
    <source>
        <dbReference type="ARBA" id="ARBA00023098"/>
    </source>
</evidence>
<dbReference type="HAMAP" id="MF_00409">
    <property type="entry name" value="LpxK"/>
    <property type="match status" value="1"/>
</dbReference>
<dbReference type="Pfam" id="PF02606">
    <property type="entry name" value="LpxK"/>
    <property type="match status" value="1"/>
</dbReference>
<keyword evidence="6 13" id="KW-0441">Lipid A biosynthesis</keyword>
<comment type="catalytic activity">
    <reaction evidence="13">
        <text>a lipid A disaccharide + ATP = a lipid IVA + ADP + H(+)</text>
        <dbReference type="Rhea" id="RHEA:67840"/>
        <dbReference type="ChEBI" id="CHEBI:15378"/>
        <dbReference type="ChEBI" id="CHEBI:30616"/>
        <dbReference type="ChEBI" id="CHEBI:176343"/>
        <dbReference type="ChEBI" id="CHEBI:176425"/>
        <dbReference type="ChEBI" id="CHEBI:456216"/>
        <dbReference type="EC" id="2.7.1.130"/>
    </reaction>
</comment>
<dbReference type="PANTHER" id="PTHR42724">
    <property type="entry name" value="TETRAACYLDISACCHARIDE 4'-KINASE"/>
    <property type="match status" value="1"/>
</dbReference>
<evidence type="ECO:0000313" key="15">
    <source>
        <dbReference type="Proteomes" id="UP000646484"/>
    </source>
</evidence>
<comment type="similarity">
    <text evidence="13">Belongs to the LpxK family.</text>
</comment>
<dbReference type="Proteomes" id="UP000646484">
    <property type="component" value="Unassembled WGS sequence"/>
</dbReference>
<gene>
    <name evidence="13 14" type="primary">lpxK</name>
    <name evidence="14" type="ORF">H8S64_14245</name>
</gene>